<reference evidence="1 2" key="1">
    <citation type="submission" date="2020-10" db="EMBL/GenBank/DDBJ databases">
        <authorList>
            <person name="Castelo-Branco R."/>
            <person name="Eusebio N."/>
            <person name="Adriana R."/>
            <person name="Vieira A."/>
            <person name="Brugerolle De Fraissinette N."/>
            <person name="Rezende De Castro R."/>
            <person name="Schneider M.P."/>
            <person name="Vasconcelos V."/>
            <person name="Leao P.N."/>
        </authorList>
    </citation>
    <scope>NUCLEOTIDE SEQUENCE [LARGE SCALE GENOMIC DNA]</scope>
    <source>
        <strain evidence="1 2">LEGE 06226</strain>
    </source>
</reference>
<proteinExistence type="predicted"/>
<dbReference type="Proteomes" id="UP000640725">
    <property type="component" value="Unassembled WGS sequence"/>
</dbReference>
<protein>
    <submittedName>
        <fullName evidence="1">Uncharacterized protein</fullName>
    </submittedName>
</protein>
<gene>
    <name evidence="1" type="ORF">IQ236_07870</name>
</gene>
<evidence type="ECO:0000313" key="2">
    <source>
        <dbReference type="Proteomes" id="UP000640725"/>
    </source>
</evidence>
<dbReference type="EMBL" id="JADEWU010000012">
    <property type="protein sequence ID" value="MBE9143141.1"/>
    <property type="molecule type" value="Genomic_DNA"/>
</dbReference>
<name>A0ABR9UAC8_9CYAN</name>
<comment type="caution">
    <text evidence="1">The sequence shown here is derived from an EMBL/GenBank/DDBJ whole genome shotgun (WGS) entry which is preliminary data.</text>
</comment>
<sequence length="110" mass="12593">MSKENVMLTLDREKKAALCAIATLMDRDLSDIVNEAISNYLEINQKLLTESTKNIEKPKACDLIKEDQKKESIDLQSRGINREQAANLRARLQSFSEDWDCPEMDVYDAL</sequence>
<organism evidence="1 2">
    <name type="scientific">Planktothrix mougeotii LEGE 06226</name>
    <dbReference type="NCBI Taxonomy" id="1828728"/>
    <lineage>
        <taxon>Bacteria</taxon>
        <taxon>Bacillati</taxon>
        <taxon>Cyanobacteriota</taxon>
        <taxon>Cyanophyceae</taxon>
        <taxon>Oscillatoriophycideae</taxon>
        <taxon>Oscillatoriales</taxon>
        <taxon>Microcoleaceae</taxon>
        <taxon>Planktothrix</taxon>
    </lineage>
</organism>
<keyword evidence="2" id="KW-1185">Reference proteome</keyword>
<dbReference type="RefSeq" id="WP_193868775.1">
    <property type="nucleotide sequence ID" value="NZ_JADEWU010000012.1"/>
</dbReference>
<accession>A0ABR9UAC8</accession>
<evidence type="ECO:0000313" key="1">
    <source>
        <dbReference type="EMBL" id="MBE9143141.1"/>
    </source>
</evidence>